<evidence type="ECO:0000259" key="1">
    <source>
        <dbReference type="Pfam" id="PF14509"/>
    </source>
</evidence>
<gene>
    <name evidence="2" type="ORF">QVO10_04010</name>
</gene>
<dbReference type="Gene3D" id="3.20.20.70">
    <property type="entry name" value="Aldolase class I"/>
    <property type="match status" value="1"/>
</dbReference>
<dbReference type="InterPro" id="IPR013785">
    <property type="entry name" value="Aldolase_TIM"/>
</dbReference>
<reference evidence="2" key="1">
    <citation type="submission" date="2023-06" db="EMBL/GenBank/DDBJ databases">
        <authorList>
            <person name="Zeman M."/>
            <person name="Kubasova T."/>
            <person name="Jahodarova E."/>
            <person name="Nykrynova M."/>
            <person name="Rychlik I."/>
        </authorList>
    </citation>
    <scope>NUCLEOTIDE SEQUENCE</scope>
    <source>
        <strain evidence="2">84_SSukc20</strain>
    </source>
</reference>
<comment type="caution">
    <text evidence="2">The sequence shown here is derived from an EMBL/GenBank/DDBJ whole genome shotgun (WGS) entry which is preliminary data.</text>
</comment>
<keyword evidence="3" id="KW-1185">Reference proteome</keyword>
<dbReference type="PANTHER" id="PTHR35803:SF2">
    <property type="entry name" value="RETAINING ALPHA-GALACTOSIDASE"/>
    <property type="match status" value="1"/>
</dbReference>
<organism evidence="2 3">
    <name type="scientific">Bacteroides gallinaceum</name>
    <dbReference type="NCBI Taxonomy" id="1462571"/>
    <lineage>
        <taxon>Bacteria</taxon>
        <taxon>Pseudomonadati</taxon>
        <taxon>Bacteroidota</taxon>
        <taxon>Bacteroidia</taxon>
        <taxon>Bacteroidales</taxon>
        <taxon>Bacteroidaceae</taxon>
        <taxon>Bacteroides</taxon>
    </lineage>
</organism>
<proteinExistence type="predicted"/>
<dbReference type="Proteomes" id="UP001167871">
    <property type="component" value="Unassembled WGS sequence"/>
</dbReference>
<feature type="domain" description="Glycosyl-hydrolase 97 C-terminal oligomerisation" evidence="1">
    <location>
        <begin position="11"/>
        <end position="104"/>
    </location>
</feature>
<evidence type="ECO:0000313" key="2">
    <source>
        <dbReference type="EMBL" id="MDN0048559.1"/>
    </source>
</evidence>
<dbReference type="Pfam" id="PF14509">
    <property type="entry name" value="GH97_C"/>
    <property type="match status" value="1"/>
</dbReference>
<name>A0ABT7X3B5_9BACE</name>
<dbReference type="GO" id="GO:0016787">
    <property type="term" value="F:hydrolase activity"/>
    <property type="evidence" value="ECO:0007669"/>
    <property type="project" value="UniProtKB-KW"/>
</dbReference>
<accession>A0ABT7X3B5</accession>
<reference evidence="2" key="2">
    <citation type="submission" date="2024-05" db="EMBL/GenBank/DDBJ databases">
        <title>Identification and characterization of horizontal gene transfer across gut microbiota members of farm animals based on homology search.</title>
        <authorList>
            <person name="Schwarzerova J."/>
            <person name="Nykrynova M."/>
            <person name="Jureckova K."/>
            <person name="Cejkova D."/>
            <person name="Rychlik I."/>
        </authorList>
    </citation>
    <scope>NUCLEOTIDE SEQUENCE</scope>
    <source>
        <strain evidence="2">84_SSukc20</strain>
    </source>
</reference>
<keyword evidence="2" id="KW-0378">Hydrolase</keyword>
<dbReference type="PANTHER" id="PTHR35803">
    <property type="entry name" value="GLUCAN 1,4-ALPHA-GLUCOSIDASE SUSB-RELATED"/>
    <property type="match status" value="1"/>
</dbReference>
<dbReference type="InterPro" id="IPR052720">
    <property type="entry name" value="Glycosyl_hydrolase_97"/>
</dbReference>
<sequence length="106" mass="11733">MKQLLSTLPTTWDDTRLLSGYPGEHAVLARKKGNTWYIAGINGKDTPAILRFSLQRLSLPQQTAVLFIGDGTDEKSFRIEKNLSIGKETEVPCLARGGFVMQITLP</sequence>
<dbReference type="EMBL" id="JAUEII010000006">
    <property type="protein sequence ID" value="MDN0048559.1"/>
    <property type="molecule type" value="Genomic_DNA"/>
</dbReference>
<evidence type="ECO:0000313" key="3">
    <source>
        <dbReference type="Proteomes" id="UP001167871"/>
    </source>
</evidence>
<dbReference type="InterPro" id="IPR029483">
    <property type="entry name" value="GH97_C"/>
</dbReference>
<dbReference type="RefSeq" id="WP_262483257.1">
    <property type="nucleotide sequence ID" value="NZ_JAUEII010000006.1"/>
</dbReference>
<protein>
    <submittedName>
        <fullName evidence="2">Glycoside hydrolase family 97 C-terminal domain-containing protein</fullName>
    </submittedName>
</protein>